<protein>
    <submittedName>
        <fullName evidence="1">Uncharacterized protein</fullName>
    </submittedName>
</protein>
<dbReference type="RefSeq" id="WP_145431597.1">
    <property type="nucleotide sequence ID" value="NZ_CP036339.1"/>
</dbReference>
<gene>
    <name evidence="1" type="ORF">I41_11570</name>
</gene>
<dbReference type="KEGG" id="llh:I41_11570"/>
<evidence type="ECO:0000313" key="1">
    <source>
        <dbReference type="EMBL" id="QDT71992.1"/>
    </source>
</evidence>
<keyword evidence="2" id="KW-1185">Reference proteome</keyword>
<sequence>MPQYARYRAPAESGQKLIAPPWSELCRIVAANVAWRRETQLTILGRPLNDFAVDARRETLERASAYVATYSSFPTSTDGPRGGVCTAPLIVTGHQPELVHPGVWVKNFAAAALCSSKGAISLNLVIDGDACRSTAIRVPAGTTNSPRWESVDFDGPAEEMPWEERAIHHAERWMTFPQRVAEATRDLLNDRMLDHWWPLAMERAAATGRIGLALAQARHLAEIEWGRRNLELPQSEMCQTAAFRRFTLHLFNELPRFAVSYNDALGEYRRVHRLRNHAQPVPNLAVEGEWFQAPYWVWTAAEPNRRPLYVRKDGAGLVATDRKTFERRLSCVCDDAGEKALAELAVWEHEGIKLRSRALITTMFARLAVADLFIHGIGGAKYDEATDAICERFFGTAPPAFAAISGTLRLPIARTADEAGSVQALQQRLRELTYHPERHVEFAASGANGEASELIASKLRWLAVAKTSANGGERHREIAAANRALQPYVADVRASIAQQLADASEHLRASRVLNSREYASCLYPRELLEKFLLDFPV</sequence>
<dbReference type="AlphaFoldDB" id="A0A517TUE4"/>
<dbReference type="OrthoDB" id="255440at2"/>
<proteinExistence type="predicted"/>
<name>A0A517TUE4_9BACT</name>
<dbReference type="EMBL" id="CP036339">
    <property type="protein sequence ID" value="QDT71992.1"/>
    <property type="molecule type" value="Genomic_DNA"/>
</dbReference>
<organism evidence="1 2">
    <name type="scientific">Lacipirellula limnantheis</name>
    <dbReference type="NCBI Taxonomy" id="2528024"/>
    <lineage>
        <taxon>Bacteria</taxon>
        <taxon>Pseudomonadati</taxon>
        <taxon>Planctomycetota</taxon>
        <taxon>Planctomycetia</taxon>
        <taxon>Pirellulales</taxon>
        <taxon>Lacipirellulaceae</taxon>
        <taxon>Lacipirellula</taxon>
    </lineage>
</organism>
<accession>A0A517TUE4</accession>
<evidence type="ECO:0000313" key="2">
    <source>
        <dbReference type="Proteomes" id="UP000317909"/>
    </source>
</evidence>
<reference evidence="1 2" key="1">
    <citation type="submission" date="2019-02" db="EMBL/GenBank/DDBJ databases">
        <title>Deep-cultivation of Planctomycetes and their phenomic and genomic characterization uncovers novel biology.</title>
        <authorList>
            <person name="Wiegand S."/>
            <person name="Jogler M."/>
            <person name="Boedeker C."/>
            <person name="Pinto D."/>
            <person name="Vollmers J."/>
            <person name="Rivas-Marin E."/>
            <person name="Kohn T."/>
            <person name="Peeters S.H."/>
            <person name="Heuer A."/>
            <person name="Rast P."/>
            <person name="Oberbeckmann S."/>
            <person name="Bunk B."/>
            <person name="Jeske O."/>
            <person name="Meyerdierks A."/>
            <person name="Storesund J.E."/>
            <person name="Kallscheuer N."/>
            <person name="Luecker S."/>
            <person name="Lage O.M."/>
            <person name="Pohl T."/>
            <person name="Merkel B.J."/>
            <person name="Hornburger P."/>
            <person name="Mueller R.-W."/>
            <person name="Bruemmer F."/>
            <person name="Labrenz M."/>
            <person name="Spormann A.M."/>
            <person name="Op den Camp H."/>
            <person name="Overmann J."/>
            <person name="Amann R."/>
            <person name="Jetten M.S.M."/>
            <person name="Mascher T."/>
            <person name="Medema M.H."/>
            <person name="Devos D.P."/>
            <person name="Kaster A.-K."/>
            <person name="Ovreas L."/>
            <person name="Rohde M."/>
            <person name="Galperin M.Y."/>
            <person name="Jogler C."/>
        </authorList>
    </citation>
    <scope>NUCLEOTIDE SEQUENCE [LARGE SCALE GENOMIC DNA]</scope>
    <source>
        <strain evidence="1 2">I41</strain>
    </source>
</reference>
<dbReference type="Proteomes" id="UP000317909">
    <property type="component" value="Chromosome"/>
</dbReference>